<feature type="transmembrane region" description="Helical" evidence="1">
    <location>
        <begin position="6"/>
        <end position="27"/>
    </location>
</feature>
<dbReference type="Pfam" id="PF17197">
    <property type="entry name" value="DUF5134"/>
    <property type="match status" value="1"/>
</dbReference>
<name>A0ABN1QWC5_9PSEU</name>
<evidence type="ECO:0000313" key="3">
    <source>
        <dbReference type="Proteomes" id="UP001499967"/>
    </source>
</evidence>
<keyword evidence="1" id="KW-0812">Transmembrane</keyword>
<evidence type="ECO:0008006" key="4">
    <source>
        <dbReference type="Google" id="ProtNLM"/>
    </source>
</evidence>
<dbReference type="InterPro" id="IPR033458">
    <property type="entry name" value="DUF5134"/>
</dbReference>
<evidence type="ECO:0000256" key="1">
    <source>
        <dbReference type="SAM" id="Phobius"/>
    </source>
</evidence>
<comment type="caution">
    <text evidence="2">The sequence shown here is derived from an EMBL/GenBank/DDBJ whole genome shotgun (WGS) entry which is preliminary data.</text>
</comment>
<dbReference type="Proteomes" id="UP001499967">
    <property type="component" value="Unassembled WGS sequence"/>
</dbReference>
<keyword evidence="1" id="KW-0472">Membrane</keyword>
<feature type="transmembrane region" description="Helical" evidence="1">
    <location>
        <begin position="62"/>
        <end position="80"/>
    </location>
</feature>
<accession>A0ABN1QWC5</accession>
<evidence type="ECO:0000313" key="2">
    <source>
        <dbReference type="EMBL" id="GAA0948379.1"/>
    </source>
</evidence>
<keyword evidence="3" id="KW-1185">Reference proteome</keyword>
<feature type="transmembrane region" description="Helical" evidence="1">
    <location>
        <begin position="92"/>
        <end position="112"/>
    </location>
</feature>
<organism evidence="2 3">
    <name type="scientific">Pseudonocardia zijingensis</name>
    <dbReference type="NCBI Taxonomy" id="153376"/>
    <lineage>
        <taxon>Bacteria</taxon>
        <taxon>Bacillati</taxon>
        <taxon>Actinomycetota</taxon>
        <taxon>Actinomycetes</taxon>
        <taxon>Pseudonocardiales</taxon>
        <taxon>Pseudonocardiaceae</taxon>
        <taxon>Pseudonocardia</taxon>
    </lineage>
</organism>
<protein>
    <recommendedName>
        <fullName evidence="4">DUF5134 domain-containing protein</fullName>
    </recommendedName>
</protein>
<dbReference type="EMBL" id="BAAAHP010000143">
    <property type="protein sequence ID" value="GAA0948379.1"/>
    <property type="molecule type" value="Genomic_DNA"/>
</dbReference>
<sequence>MFGSPVQGLVFTVVFAATGMYSLVLLARGPAGTDRVAEVAHLLMSIAMIAMSWGWTGGPDTLSGLAQIAVFGLFGAWFLAHQLSTGGPVLSGPTYHVVVLGAMVWMVAATPGGGHTHHAHHAAAAAAGTGPLTRLVTVAAAALLAAAAVWWVARAVRTRRRLEASCHVLMSLGMAAMLIAMA</sequence>
<proteinExistence type="predicted"/>
<keyword evidence="1" id="KW-1133">Transmembrane helix</keyword>
<feature type="transmembrane region" description="Helical" evidence="1">
    <location>
        <begin position="164"/>
        <end position="181"/>
    </location>
</feature>
<reference evidence="2 3" key="1">
    <citation type="journal article" date="2019" name="Int. J. Syst. Evol. Microbiol.">
        <title>The Global Catalogue of Microorganisms (GCM) 10K type strain sequencing project: providing services to taxonomists for standard genome sequencing and annotation.</title>
        <authorList>
            <consortium name="The Broad Institute Genomics Platform"/>
            <consortium name="The Broad Institute Genome Sequencing Center for Infectious Disease"/>
            <person name="Wu L."/>
            <person name="Ma J."/>
        </authorList>
    </citation>
    <scope>NUCLEOTIDE SEQUENCE [LARGE SCALE GENOMIC DNA]</scope>
    <source>
        <strain evidence="2 3">JCM 11117</strain>
    </source>
</reference>
<feature type="transmembrane region" description="Helical" evidence="1">
    <location>
        <begin position="39"/>
        <end position="56"/>
    </location>
</feature>
<gene>
    <name evidence="2" type="ORF">GCM10009559_48000</name>
</gene>
<dbReference type="RefSeq" id="WP_343943791.1">
    <property type="nucleotide sequence ID" value="NZ_BAAAHP010000143.1"/>
</dbReference>
<feature type="transmembrane region" description="Helical" evidence="1">
    <location>
        <begin position="132"/>
        <end position="152"/>
    </location>
</feature>